<dbReference type="RefSeq" id="WP_124027759.1">
    <property type="nucleotide sequence ID" value="NZ_JBHRSN010000006.1"/>
</dbReference>
<dbReference type="SUPFAM" id="SSF53850">
    <property type="entry name" value="Periplasmic binding protein-like II"/>
    <property type="match status" value="1"/>
</dbReference>
<gene>
    <name evidence="1" type="ORF">DRW07_09915</name>
</gene>
<reference evidence="1 2" key="1">
    <citation type="submission" date="2018-11" db="EMBL/GenBank/DDBJ databases">
        <authorList>
            <person name="Ye M.-Q."/>
            <person name="Du Z.-J."/>
        </authorList>
    </citation>
    <scope>NUCLEOTIDE SEQUENCE [LARGE SCALE GENOMIC DNA]</scope>
    <source>
        <strain evidence="1 2">U0105</strain>
    </source>
</reference>
<dbReference type="EMBL" id="RPOK01000003">
    <property type="protein sequence ID" value="RPJ66401.1"/>
    <property type="molecule type" value="Genomic_DNA"/>
</dbReference>
<accession>A0A3N5YM79</accession>
<organism evidence="1 2">
    <name type="scientific">Alteromonas sediminis</name>
    <dbReference type="NCBI Taxonomy" id="2259342"/>
    <lineage>
        <taxon>Bacteria</taxon>
        <taxon>Pseudomonadati</taxon>
        <taxon>Pseudomonadota</taxon>
        <taxon>Gammaproteobacteria</taxon>
        <taxon>Alteromonadales</taxon>
        <taxon>Alteromonadaceae</taxon>
        <taxon>Alteromonas/Salinimonas group</taxon>
        <taxon>Alteromonas</taxon>
    </lineage>
</organism>
<comment type="caution">
    <text evidence="1">The sequence shown here is derived from an EMBL/GenBank/DDBJ whole genome shotgun (WGS) entry which is preliminary data.</text>
</comment>
<keyword evidence="2" id="KW-1185">Reference proteome</keyword>
<evidence type="ECO:0008006" key="3">
    <source>
        <dbReference type="Google" id="ProtNLM"/>
    </source>
</evidence>
<name>A0A3N5YM79_9ALTE</name>
<dbReference type="Proteomes" id="UP000275281">
    <property type="component" value="Unassembled WGS sequence"/>
</dbReference>
<proteinExistence type="predicted"/>
<sequence length="307" mass="34843">MNGKNTGRRVTAVVSVFFVFFSTWSQANDILVPMPRSQFDLSHSYHVQLLEKALAKTADEGEIPTIRSTVSMVESRAMMELEKGELLTLSWLGTDDEKEKRLYPIPIPTTKGLIGFRKFFVQRNSAYRFRRVSTIAQLTSFVACQGKDWPDTIILKQAGLPVATTSHYEDLFAMLNAGRCDYFPRGLHDFEQELVARQATYPNLVQLEELVLHYPFAVYFFTSKDKAALAQRIHRGLVALHQSGEFLTHMRTHALTKMAFPLAQPKGTQLIQIANSQFSNSPLRQQATEYMFTVDVLEIKKAGEATR</sequence>
<dbReference type="OrthoDB" id="547680at2"/>
<protein>
    <recommendedName>
        <fullName evidence="3">Solute-binding protein family 3/N-terminal domain-containing protein</fullName>
    </recommendedName>
</protein>
<dbReference type="Gene3D" id="3.40.190.10">
    <property type="entry name" value="Periplasmic binding protein-like II"/>
    <property type="match status" value="2"/>
</dbReference>
<evidence type="ECO:0000313" key="1">
    <source>
        <dbReference type="EMBL" id="RPJ66401.1"/>
    </source>
</evidence>
<evidence type="ECO:0000313" key="2">
    <source>
        <dbReference type="Proteomes" id="UP000275281"/>
    </source>
</evidence>
<dbReference type="AlphaFoldDB" id="A0A3N5YM79"/>